<dbReference type="RefSeq" id="WP_226606399.1">
    <property type="nucleotide sequence ID" value="NZ_JAJAQI010000008.1"/>
</dbReference>
<feature type="compositionally biased region" description="Low complexity" evidence="1">
    <location>
        <begin position="23"/>
        <end position="35"/>
    </location>
</feature>
<organism evidence="3 4">
    <name type="scientific">Roseicella aerolata</name>
    <dbReference type="NCBI Taxonomy" id="2883479"/>
    <lineage>
        <taxon>Bacteria</taxon>
        <taxon>Pseudomonadati</taxon>
        <taxon>Pseudomonadota</taxon>
        <taxon>Alphaproteobacteria</taxon>
        <taxon>Acetobacterales</taxon>
        <taxon>Roseomonadaceae</taxon>
        <taxon>Roseicella</taxon>
    </lineage>
</organism>
<evidence type="ECO:0008006" key="5">
    <source>
        <dbReference type="Google" id="ProtNLM"/>
    </source>
</evidence>
<accession>A0A9X1IB33</accession>
<name>A0A9X1IB33_9PROT</name>
<dbReference type="PROSITE" id="PS51257">
    <property type="entry name" value="PROKAR_LIPOPROTEIN"/>
    <property type="match status" value="1"/>
</dbReference>
<evidence type="ECO:0000256" key="1">
    <source>
        <dbReference type="SAM" id="MobiDB-lite"/>
    </source>
</evidence>
<keyword evidence="4" id="KW-1185">Reference proteome</keyword>
<reference evidence="3" key="1">
    <citation type="submission" date="2021-10" db="EMBL/GenBank/DDBJ databases">
        <title>Roseicella aerolatum sp. nov., isolated from aerosols of e-waste dismantling site.</title>
        <authorList>
            <person name="Qin T."/>
        </authorList>
    </citation>
    <scope>NUCLEOTIDE SEQUENCE</scope>
    <source>
        <strain evidence="3">GB24</strain>
    </source>
</reference>
<feature type="chain" id="PRO_5040798778" description="Argininosuccinate lyase" evidence="2">
    <location>
        <begin position="24"/>
        <end position="82"/>
    </location>
</feature>
<feature type="region of interest" description="Disordered" evidence="1">
    <location>
        <begin position="23"/>
        <end position="82"/>
    </location>
</feature>
<protein>
    <recommendedName>
        <fullName evidence="5">Argininosuccinate lyase</fullName>
    </recommendedName>
</protein>
<gene>
    <name evidence="3" type="ORF">LHA35_07325</name>
</gene>
<sequence>MRRGITTLAALLALIPLLGACSAAGPGPAGTTAGPEDMLPPFGRTAPRAREPSSERPPWLPTLPPNLPRYRVPDDGHRDNLA</sequence>
<dbReference type="EMBL" id="JAJAQI010000008">
    <property type="protein sequence ID" value="MCB4821541.1"/>
    <property type="molecule type" value="Genomic_DNA"/>
</dbReference>
<feature type="compositionally biased region" description="Pro residues" evidence="1">
    <location>
        <begin position="58"/>
        <end position="67"/>
    </location>
</feature>
<evidence type="ECO:0000256" key="2">
    <source>
        <dbReference type="SAM" id="SignalP"/>
    </source>
</evidence>
<evidence type="ECO:0000313" key="4">
    <source>
        <dbReference type="Proteomes" id="UP001139311"/>
    </source>
</evidence>
<proteinExistence type="predicted"/>
<comment type="caution">
    <text evidence="3">The sequence shown here is derived from an EMBL/GenBank/DDBJ whole genome shotgun (WGS) entry which is preliminary data.</text>
</comment>
<feature type="signal peptide" evidence="2">
    <location>
        <begin position="1"/>
        <end position="23"/>
    </location>
</feature>
<dbReference type="AlphaFoldDB" id="A0A9X1IB33"/>
<dbReference type="Proteomes" id="UP001139311">
    <property type="component" value="Unassembled WGS sequence"/>
</dbReference>
<evidence type="ECO:0000313" key="3">
    <source>
        <dbReference type="EMBL" id="MCB4821541.1"/>
    </source>
</evidence>
<keyword evidence="2" id="KW-0732">Signal</keyword>
<feature type="compositionally biased region" description="Basic and acidic residues" evidence="1">
    <location>
        <begin position="71"/>
        <end position="82"/>
    </location>
</feature>